<protein>
    <submittedName>
        <fullName evidence="1">Uncharacterized protein</fullName>
    </submittedName>
</protein>
<dbReference type="InParanoid" id="A0A0U5JGI5"/>
<evidence type="ECO:0000313" key="2">
    <source>
        <dbReference type="Proteomes" id="UP000069902"/>
    </source>
</evidence>
<dbReference type="Proteomes" id="UP000069902">
    <property type="component" value="Chromosome cPNK"/>
</dbReference>
<reference evidence="2" key="1">
    <citation type="submission" date="2015-09" db="EMBL/GenBank/DDBJ databases">
        <authorList>
            <person name="Bertelli C."/>
        </authorList>
    </citation>
    <scope>NUCLEOTIDE SEQUENCE [LARGE SCALE GENOMIC DNA]</scope>
    <source>
        <strain evidence="2">KNic</strain>
    </source>
</reference>
<organism evidence="1 2">
    <name type="scientific">Candidatus Protochlamydia naegleriophila</name>
    <dbReference type="NCBI Taxonomy" id="389348"/>
    <lineage>
        <taxon>Bacteria</taxon>
        <taxon>Pseudomonadati</taxon>
        <taxon>Chlamydiota</taxon>
        <taxon>Chlamydiia</taxon>
        <taxon>Parachlamydiales</taxon>
        <taxon>Parachlamydiaceae</taxon>
        <taxon>Candidatus Protochlamydia</taxon>
    </lineage>
</organism>
<dbReference type="PATRIC" id="fig|389348.3.peg.2689"/>
<gene>
    <name evidence="1" type="ORF">PNK_2399</name>
</gene>
<evidence type="ECO:0000313" key="1">
    <source>
        <dbReference type="EMBL" id="CUI17994.1"/>
    </source>
</evidence>
<dbReference type="EMBL" id="LN879502">
    <property type="protein sequence ID" value="CUI17994.1"/>
    <property type="molecule type" value="Genomic_DNA"/>
</dbReference>
<keyword evidence="2" id="KW-1185">Reference proteome</keyword>
<proteinExistence type="predicted"/>
<dbReference type="AlphaFoldDB" id="A0A0U5JGI5"/>
<name>A0A0U5JGI5_9BACT</name>
<dbReference type="RefSeq" id="WP_032124639.1">
    <property type="nucleotide sequence ID" value="NZ_LN879502.1"/>
</dbReference>
<sequence length="204" mass="23332">MIIPSLSSQETAAVQDDLGYFGIRVASDHAVHFIAMIVGGYAQNFFNDFSEQEQLLLKAFLVDEWDALQQWNSRYPLQNYKKKDSESKRKEWIQLYPCYNLTLEKGEALKAFIQTSQICGIFPDNFCKDVSGGIRPAHLMTITPTLKKTVGITQERFFFLASIQSSKSVTIMAISEKSWNLLNNWLEESKRRPLMTEGRCCIIA</sequence>
<accession>A0A0U5JGI5</accession>
<dbReference type="KEGG" id="pnl:PNK_2399"/>
<dbReference type="STRING" id="389348.PNK_2399"/>